<evidence type="ECO:0000313" key="3">
    <source>
        <dbReference type="Proteomes" id="UP000199545"/>
    </source>
</evidence>
<dbReference type="EMBL" id="FORR01000013">
    <property type="protein sequence ID" value="SFJ57711.1"/>
    <property type="molecule type" value="Genomic_DNA"/>
</dbReference>
<sequence length="53" mass="6161">MGNWMVVIVLLIIINLLVTWARLQKRKWLRYLLITIAVILVFPALIMGLKVIS</sequence>
<dbReference type="Proteomes" id="UP000199545">
    <property type="component" value="Unassembled WGS sequence"/>
</dbReference>
<feature type="transmembrane region" description="Helical" evidence="1">
    <location>
        <begin position="6"/>
        <end position="23"/>
    </location>
</feature>
<evidence type="ECO:0000256" key="1">
    <source>
        <dbReference type="SAM" id="Phobius"/>
    </source>
</evidence>
<reference evidence="2 3" key="1">
    <citation type="submission" date="2016-10" db="EMBL/GenBank/DDBJ databases">
        <authorList>
            <person name="de Groot N.N."/>
        </authorList>
    </citation>
    <scope>NUCLEOTIDE SEQUENCE [LARGE SCALE GENOMIC DNA]</scope>
    <source>
        <strain evidence="2 3">DSM 44778</strain>
    </source>
</reference>
<proteinExistence type="predicted"/>
<evidence type="ECO:0000313" key="2">
    <source>
        <dbReference type="EMBL" id="SFJ57711.1"/>
    </source>
</evidence>
<accession>A0A1I3SJ83</accession>
<protein>
    <submittedName>
        <fullName evidence="2">Uncharacterized protein</fullName>
    </submittedName>
</protein>
<keyword evidence="1" id="KW-0812">Transmembrane</keyword>
<dbReference type="STRING" id="46223.SAMN05421852_11323"/>
<dbReference type="RefSeq" id="WP_175482459.1">
    <property type="nucleotide sequence ID" value="NZ_FORR01000013.1"/>
</dbReference>
<organism evidence="2 3">
    <name type="scientific">Thermoflavimicrobium dichotomicum</name>
    <dbReference type="NCBI Taxonomy" id="46223"/>
    <lineage>
        <taxon>Bacteria</taxon>
        <taxon>Bacillati</taxon>
        <taxon>Bacillota</taxon>
        <taxon>Bacilli</taxon>
        <taxon>Bacillales</taxon>
        <taxon>Thermoactinomycetaceae</taxon>
        <taxon>Thermoflavimicrobium</taxon>
    </lineage>
</organism>
<feature type="transmembrane region" description="Helical" evidence="1">
    <location>
        <begin position="30"/>
        <end position="52"/>
    </location>
</feature>
<dbReference type="AlphaFoldDB" id="A0A1I3SJ83"/>
<name>A0A1I3SJ83_9BACL</name>
<keyword evidence="1" id="KW-1133">Transmembrane helix</keyword>
<keyword evidence="3" id="KW-1185">Reference proteome</keyword>
<keyword evidence="1" id="KW-0472">Membrane</keyword>
<gene>
    <name evidence="2" type="ORF">SAMN05421852_11323</name>
</gene>